<feature type="transmembrane region" description="Helical" evidence="4">
    <location>
        <begin position="170"/>
        <end position="191"/>
    </location>
</feature>
<dbReference type="EMBL" id="ACBZ01000126">
    <property type="protein sequence ID" value="EEG48703.1"/>
    <property type="molecule type" value="Genomic_DNA"/>
</dbReference>
<dbReference type="Proteomes" id="UP000003100">
    <property type="component" value="Unassembled WGS sequence"/>
</dbReference>
<protein>
    <recommendedName>
        <fullName evidence="7">Thiamine ECF transporter S component HmpT</fullName>
    </recommendedName>
</protein>
<dbReference type="PANTHER" id="PTHR37815:SF3">
    <property type="entry name" value="UPF0397 PROTEIN SPR0429"/>
    <property type="match status" value="1"/>
</dbReference>
<evidence type="ECO:0000256" key="3">
    <source>
        <dbReference type="SAM" id="MobiDB-lite"/>
    </source>
</evidence>
<reference evidence="5 6" key="1">
    <citation type="submission" date="2009-01" db="EMBL/GenBank/DDBJ databases">
        <authorList>
            <person name="Fulton L."/>
            <person name="Clifton S."/>
            <person name="Fulton B."/>
            <person name="Xu J."/>
            <person name="Minx P."/>
            <person name="Pepin K.H."/>
            <person name="Johnson M."/>
            <person name="Bhonagiri V."/>
            <person name="Nash W.E."/>
            <person name="Mardis E.R."/>
            <person name="Wilson R.K."/>
        </authorList>
    </citation>
    <scope>NUCLEOTIDE SEQUENCE [LARGE SCALE GENOMIC DNA]</scope>
    <source>
        <strain evidence="6">DSM 10507 / JCM 14656 / S5a33</strain>
    </source>
</reference>
<evidence type="ECO:0000313" key="6">
    <source>
        <dbReference type="Proteomes" id="UP000003100"/>
    </source>
</evidence>
<dbReference type="eggNOG" id="COG4720">
    <property type="taxonomic scope" value="Bacteria"/>
</dbReference>
<evidence type="ECO:0008006" key="7">
    <source>
        <dbReference type="Google" id="ProtNLM"/>
    </source>
</evidence>
<keyword evidence="2 4" id="KW-1133">Transmembrane helix</keyword>
<dbReference type="PATRIC" id="fig|476272.21.peg.1806"/>
<keyword evidence="4" id="KW-0472">Membrane</keyword>
<evidence type="ECO:0000256" key="2">
    <source>
        <dbReference type="ARBA" id="ARBA00022989"/>
    </source>
</evidence>
<organism evidence="5 6">
    <name type="scientific">Blautia hydrogenotrophica (strain DSM 10507 / JCM 14656 / S5a33)</name>
    <name type="common">Ruminococcus hydrogenotrophicus</name>
    <dbReference type="NCBI Taxonomy" id="476272"/>
    <lineage>
        <taxon>Bacteria</taxon>
        <taxon>Bacillati</taxon>
        <taxon>Bacillota</taxon>
        <taxon>Clostridia</taxon>
        <taxon>Lachnospirales</taxon>
        <taxon>Lachnospiraceae</taxon>
        <taxon>Blautia</taxon>
    </lineage>
</organism>
<evidence type="ECO:0000256" key="1">
    <source>
        <dbReference type="ARBA" id="ARBA00022692"/>
    </source>
</evidence>
<feature type="compositionally biased region" description="Basic and acidic residues" evidence="3">
    <location>
        <begin position="9"/>
        <end position="23"/>
    </location>
</feature>
<dbReference type="InterPro" id="IPR009825">
    <property type="entry name" value="ECF_substrate-spec-like"/>
</dbReference>
<accession>C0CND2</accession>
<keyword evidence="6" id="KW-1185">Reference proteome</keyword>
<dbReference type="Gene3D" id="1.10.1760.20">
    <property type="match status" value="1"/>
</dbReference>
<feature type="transmembrane region" description="Helical" evidence="4">
    <location>
        <begin position="132"/>
        <end position="150"/>
    </location>
</feature>
<comment type="caution">
    <text evidence="5">The sequence shown here is derived from an EMBL/GenBank/DDBJ whole genome shotgun (WGS) entry which is preliminary data.</text>
</comment>
<feature type="transmembrane region" description="Helical" evidence="4">
    <location>
        <begin position="33"/>
        <end position="53"/>
    </location>
</feature>
<dbReference type="Pfam" id="PF07155">
    <property type="entry name" value="ECF-ribofla_trS"/>
    <property type="match status" value="1"/>
</dbReference>
<feature type="transmembrane region" description="Helical" evidence="4">
    <location>
        <begin position="102"/>
        <end position="120"/>
    </location>
</feature>
<proteinExistence type="predicted"/>
<evidence type="ECO:0000256" key="4">
    <source>
        <dbReference type="SAM" id="Phobius"/>
    </source>
</evidence>
<dbReference type="GO" id="GO:0016020">
    <property type="term" value="C:membrane"/>
    <property type="evidence" value="ECO:0007669"/>
    <property type="project" value="InterPro"/>
</dbReference>
<dbReference type="PANTHER" id="PTHR37815">
    <property type="entry name" value="UPF0397 PROTEIN BC_2624-RELATED"/>
    <property type="match status" value="1"/>
</dbReference>
<sequence>MKTQVPHAEGLKGGKKMQETLKRTPEKKVTSQVYFLTVTAVLTALTYIFTAFINVRLPIAANGGLVHLGNVPLFLAAMICGRKTGMIAGGIGMGLFDLMSGWTMWAPFTLVIVGVMGYVMGAMTERHRTFRWRALAILVVCVIKIVGYYLAEVLLYGNWAAPLSSIPGNFVQIAVAAVLVLPIVGRLDLIVKKLM</sequence>
<gene>
    <name evidence="5" type="ORF">RUMHYD_02371</name>
</gene>
<dbReference type="HOGENOM" id="CLU_084705_0_0_9"/>
<dbReference type="AlphaFoldDB" id="C0CND2"/>
<evidence type="ECO:0000313" key="5">
    <source>
        <dbReference type="EMBL" id="EEG48703.1"/>
    </source>
</evidence>
<keyword evidence="1 4" id="KW-0812">Transmembrane</keyword>
<reference evidence="5 6" key="2">
    <citation type="submission" date="2009-02" db="EMBL/GenBank/DDBJ databases">
        <title>Draft genome sequence of Blautia hydrogenotrophica DSM 10507 (Ruminococcus hydrogenotrophicus DSM 10507).</title>
        <authorList>
            <person name="Sudarsanam P."/>
            <person name="Ley R."/>
            <person name="Guruge J."/>
            <person name="Turnbaugh P.J."/>
            <person name="Mahowald M."/>
            <person name="Liep D."/>
            <person name="Gordon J."/>
        </authorList>
    </citation>
    <scope>NUCLEOTIDE SEQUENCE [LARGE SCALE GENOMIC DNA]</scope>
    <source>
        <strain evidence="6">DSM 10507 / JCM 14656 / S5a33</strain>
    </source>
</reference>
<feature type="region of interest" description="Disordered" evidence="3">
    <location>
        <begin position="1"/>
        <end position="23"/>
    </location>
</feature>
<name>C0CND2_BLAHS</name>